<dbReference type="InterPro" id="IPR013022">
    <property type="entry name" value="Xyl_isomerase-like_TIM-brl"/>
</dbReference>
<protein>
    <submittedName>
        <fullName evidence="3">Sugar phosphate isomerase/epimerase</fullName>
    </submittedName>
</protein>
<reference evidence="3 4" key="1">
    <citation type="submission" date="2019-03" db="EMBL/GenBank/DDBJ databases">
        <title>Draft genome sequences of novel Actinobacteria.</title>
        <authorList>
            <person name="Sahin N."/>
            <person name="Ay H."/>
            <person name="Saygin H."/>
        </authorList>
    </citation>
    <scope>NUCLEOTIDE SEQUENCE [LARGE SCALE GENOMIC DNA]</scope>
    <source>
        <strain evidence="3 4">5K138</strain>
    </source>
</reference>
<name>A0A4R5DIU6_9ACTN</name>
<dbReference type="PANTHER" id="PTHR12110">
    <property type="entry name" value="HYDROXYPYRUVATE ISOMERASE"/>
    <property type="match status" value="1"/>
</dbReference>
<keyword evidence="4" id="KW-1185">Reference proteome</keyword>
<dbReference type="OrthoDB" id="9787068at2"/>
<accession>A0A4R5DIU6</accession>
<evidence type="ECO:0000313" key="4">
    <source>
        <dbReference type="Proteomes" id="UP000294739"/>
    </source>
</evidence>
<dbReference type="InterPro" id="IPR050312">
    <property type="entry name" value="IolE/XylAMocC-like"/>
</dbReference>
<dbReference type="EMBL" id="SMKZ01000013">
    <property type="protein sequence ID" value="TDE10705.1"/>
    <property type="molecule type" value="Genomic_DNA"/>
</dbReference>
<proteinExistence type="predicted"/>
<keyword evidence="3" id="KW-0413">Isomerase</keyword>
<evidence type="ECO:0000256" key="1">
    <source>
        <dbReference type="SAM" id="MobiDB-lite"/>
    </source>
</evidence>
<dbReference type="Gene3D" id="3.20.20.150">
    <property type="entry name" value="Divalent-metal-dependent TIM barrel enzymes"/>
    <property type="match status" value="1"/>
</dbReference>
<dbReference type="AlphaFoldDB" id="A0A4R5DIU6"/>
<evidence type="ECO:0000313" key="3">
    <source>
        <dbReference type="EMBL" id="TDE10705.1"/>
    </source>
</evidence>
<dbReference type="Proteomes" id="UP000294739">
    <property type="component" value="Unassembled WGS sequence"/>
</dbReference>
<dbReference type="SUPFAM" id="SSF51658">
    <property type="entry name" value="Xylose isomerase-like"/>
    <property type="match status" value="1"/>
</dbReference>
<gene>
    <name evidence="3" type="ORF">E1269_11295</name>
</gene>
<comment type="caution">
    <text evidence="3">The sequence shown here is derived from an EMBL/GenBank/DDBJ whole genome shotgun (WGS) entry which is preliminary data.</text>
</comment>
<sequence>MAVRAAAGVHHGRRAAERPVASTTCDDVRAGRRRRAAPRPEASRGPAVRAADDLRGGVTVRRLALNQKTTNRWSVEQAVNGCVRAGIEWIGLWREPVHDHGVAAAARLVADAGLRVSSLCRGGFITAFPGGERDATLEDNRRAIDEAAALGAQCLVMVVGGLPDGSRDLAGARSRVADGIASLVPYAQQAGVRLALEPMHPMYCADRGVLSTLDQSLDLAAPHPADAVGVVVDTFHVWWDPRVEAAIERAAGRIASFQVCDWITPLPADALLSRGMMGDGHIDFRHLRRLVEAAGYDGPIEVEIFNADIWAADPDDVVALMRKRYDEHVLD</sequence>
<dbReference type="InterPro" id="IPR036237">
    <property type="entry name" value="Xyl_isomerase-like_sf"/>
</dbReference>
<evidence type="ECO:0000259" key="2">
    <source>
        <dbReference type="Pfam" id="PF01261"/>
    </source>
</evidence>
<feature type="region of interest" description="Disordered" evidence="1">
    <location>
        <begin position="1"/>
        <end position="49"/>
    </location>
</feature>
<dbReference type="PANTHER" id="PTHR12110:SF52">
    <property type="entry name" value="XYLOSE ISOMERASE"/>
    <property type="match status" value="1"/>
</dbReference>
<organism evidence="3 4">
    <name type="scientific">Jiangella asiatica</name>
    <dbReference type="NCBI Taxonomy" id="2530372"/>
    <lineage>
        <taxon>Bacteria</taxon>
        <taxon>Bacillati</taxon>
        <taxon>Actinomycetota</taxon>
        <taxon>Actinomycetes</taxon>
        <taxon>Jiangellales</taxon>
        <taxon>Jiangellaceae</taxon>
        <taxon>Jiangella</taxon>
    </lineage>
</organism>
<dbReference type="InParanoid" id="A0A4R5DIU6"/>
<feature type="domain" description="Xylose isomerase-like TIM barrel" evidence="2">
    <location>
        <begin position="83"/>
        <end position="315"/>
    </location>
</feature>
<dbReference type="Pfam" id="PF01261">
    <property type="entry name" value="AP_endonuc_2"/>
    <property type="match status" value="1"/>
</dbReference>
<dbReference type="GO" id="GO:0016853">
    <property type="term" value="F:isomerase activity"/>
    <property type="evidence" value="ECO:0007669"/>
    <property type="project" value="UniProtKB-KW"/>
</dbReference>